<dbReference type="Gene3D" id="1.10.472.150">
    <property type="entry name" value="Glucose-regulated metallo-peptidase M90, N-terminal domain"/>
    <property type="match status" value="1"/>
</dbReference>
<protein>
    <recommendedName>
        <fullName evidence="2">Zinc-dependent peptidase</fullName>
    </recommendedName>
</protein>
<dbReference type="GO" id="GO:0004177">
    <property type="term" value="F:aminopeptidase activity"/>
    <property type="evidence" value="ECO:0007669"/>
    <property type="project" value="TreeGrafter"/>
</dbReference>
<dbReference type="AlphaFoldDB" id="A0A0F8YL78"/>
<dbReference type="Gene3D" id="3.40.390.10">
    <property type="entry name" value="Collagenase (Catalytic Domain)"/>
    <property type="match status" value="1"/>
</dbReference>
<evidence type="ECO:0000313" key="1">
    <source>
        <dbReference type="EMBL" id="KKK74470.1"/>
    </source>
</evidence>
<sequence>MVNGLLILALIAFVAVYWRWPVIQNRLWQKKYRDYRLDAKQTALLLRCMPIYQRMTDSDREKLERHIVWFLNEKRFIGCDGLQLNDAMKLIVAADACVLVLNKPWPLYQNVKEILLYPSAYYAPQTSRDNAGLVSYHNTVRQGESWPGGTLVLSWHDVLEGNRLPSDGHNLVFHEFAHQLDQETGKTTGTPLLAKQADYQQWGRVFSRAYNQLKTHVAYNMPHVIHSYGATNEAEFFAVVTETFLEKPAELRHYDPEIYSLLVGYYQFDPIKWH</sequence>
<accession>A0A0F8YL78</accession>
<dbReference type="PANTHER" id="PTHR30164">
    <property type="entry name" value="MTFA PEPTIDASE"/>
    <property type="match status" value="1"/>
</dbReference>
<dbReference type="SUPFAM" id="SSF55486">
    <property type="entry name" value="Metalloproteases ('zincins'), catalytic domain"/>
    <property type="match status" value="1"/>
</dbReference>
<dbReference type="GO" id="GO:0008237">
    <property type="term" value="F:metallopeptidase activity"/>
    <property type="evidence" value="ECO:0007669"/>
    <property type="project" value="InterPro"/>
</dbReference>
<reference evidence="1" key="1">
    <citation type="journal article" date="2015" name="Nature">
        <title>Complex archaea that bridge the gap between prokaryotes and eukaryotes.</title>
        <authorList>
            <person name="Spang A."/>
            <person name="Saw J.H."/>
            <person name="Jorgensen S.L."/>
            <person name="Zaremba-Niedzwiedzka K."/>
            <person name="Martijn J."/>
            <person name="Lind A.E."/>
            <person name="van Eijk R."/>
            <person name="Schleper C."/>
            <person name="Guy L."/>
            <person name="Ettema T.J."/>
        </authorList>
    </citation>
    <scope>NUCLEOTIDE SEQUENCE</scope>
</reference>
<dbReference type="EMBL" id="LAZR01056302">
    <property type="protein sequence ID" value="KKK74470.1"/>
    <property type="molecule type" value="Genomic_DNA"/>
</dbReference>
<gene>
    <name evidence="1" type="ORF">LCGC14_2883460</name>
</gene>
<dbReference type="InterPro" id="IPR024079">
    <property type="entry name" value="MetalloPept_cat_dom_sf"/>
</dbReference>
<evidence type="ECO:0008006" key="2">
    <source>
        <dbReference type="Google" id="ProtNLM"/>
    </source>
</evidence>
<dbReference type="GO" id="GO:0005829">
    <property type="term" value="C:cytosol"/>
    <property type="evidence" value="ECO:0007669"/>
    <property type="project" value="TreeGrafter"/>
</dbReference>
<name>A0A0F8YL78_9ZZZZ</name>
<dbReference type="InterPro" id="IPR010384">
    <property type="entry name" value="MtfA_fam"/>
</dbReference>
<dbReference type="Pfam" id="PF06167">
    <property type="entry name" value="Peptidase_M90"/>
    <property type="match status" value="1"/>
</dbReference>
<organism evidence="1">
    <name type="scientific">marine sediment metagenome</name>
    <dbReference type="NCBI Taxonomy" id="412755"/>
    <lineage>
        <taxon>unclassified sequences</taxon>
        <taxon>metagenomes</taxon>
        <taxon>ecological metagenomes</taxon>
    </lineage>
</organism>
<dbReference type="CDD" id="cd20169">
    <property type="entry name" value="Peptidase_M90_mtfA"/>
    <property type="match status" value="1"/>
</dbReference>
<comment type="caution">
    <text evidence="1">The sequence shown here is derived from an EMBL/GenBank/DDBJ whole genome shotgun (WGS) entry which is preliminary data.</text>
</comment>
<dbReference type="PANTHER" id="PTHR30164:SF2">
    <property type="entry name" value="PROTEIN MTFA"/>
    <property type="match status" value="1"/>
</dbReference>
<proteinExistence type="predicted"/>
<dbReference type="InterPro" id="IPR042252">
    <property type="entry name" value="MtfA_N"/>
</dbReference>